<reference evidence="2" key="2">
    <citation type="submission" date="2021-01" db="UniProtKB">
        <authorList>
            <consortium name="EnsemblPlants"/>
        </authorList>
    </citation>
    <scope>IDENTIFICATION</scope>
</reference>
<feature type="domain" description="RNase H type-1" evidence="1">
    <location>
        <begin position="35"/>
        <end position="143"/>
    </location>
</feature>
<dbReference type="InParanoid" id="A0A7N2M135"/>
<reference evidence="2 3" key="1">
    <citation type="journal article" date="2016" name="G3 (Bethesda)">
        <title>First Draft Assembly and Annotation of the Genome of a California Endemic Oak Quercus lobata Nee (Fagaceae).</title>
        <authorList>
            <person name="Sork V.L."/>
            <person name="Fitz-Gibbon S.T."/>
            <person name="Puiu D."/>
            <person name="Crepeau M."/>
            <person name="Gugger P.F."/>
            <person name="Sherman R."/>
            <person name="Stevens K."/>
            <person name="Langley C.H."/>
            <person name="Pellegrini M."/>
            <person name="Salzberg S.L."/>
        </authorList>
    </citation>
    <scope>NUCLEOTIDE SEQUENCE [LARGE SCALE GENOMIC DNA]</scope>
    <source>
        <strain evidence="2 3">cv. SW786</strain>
    </source>
</reference>
<dbReference type="Proteomes" id="UP000594261">
    <property type="component" value="Chromosome 6"/>
</dbReference>
<dbReference type="PANTHER" id="PTHR47723:SF21">
    <property type="entry name" value="POLYNUCLEOTIDYL TRANSFERASE, RIBONUCLEASE H-LIKE SUPERFAMILY PROTEIN"/>
    <property type="match status" value="1"/>
</dbReference>
<evidence type="ECO:0000259" key="1">
    <source>
        <dbReference type="Pfam" id="PF13456"/>
    </source>
</evidence>
<protein>
    <recommendedName>
        <fullName evidence="1">RNase H type-1 domain-containing protein</fullName>
    </recommendedName>
</protein>
<dbReference type="Pfam" id="PF13456">
    <property type="entry name" value="RVT_3"/>
    <property type="match status" value="1"/>
</dbReference>
<proteinExistence type="predicted"/>
<dbReference type="Gene3D" id="3.30.420.10">
    <property type="entry name" value="Ribonuclease H-like superfamily/Ribonuclease H"/>
    <property type="match status" value="1"/>
</dbReference>
<evidence type="ECO:0000313" key="2">
    <source>
        <dbReference type="EnsemblPlants" id="QL06p051407:mrna"/>
    </source>
</evidence>
<dbReference type="InterPro" id="IPR053151">
    <property type="entry name" value="RNase_H-like"/>
</dbReference>
<dbReference type="AlphaFoldDB" id="A0A7N2M135"/>
<dbReference type="InterPro" id="IPR044730">
    <property type="entry name" value="RNase_H-like_dom_plant"/>
</dbReference>
<keyword evidence="3" id="KW-1185">Reference proteome</keyword>
<dbReference type="InterPro" id="IPR002156">
    <property type="entry name" value="RNaseH_domain"/>
</dbReference>
<dbReference type="GO" id="GO:0003676">
    <property type="term" value="F:nucleic acid binding"/>
    <property type="evidence" value="ECO:0007669"/>
    <property type="project" value="InterPro"/>
</dbReference>
<name>A0A7N2M135_QUELO</name>
<accession>A0A7N2M135</accession>
<dbReference type="OMA" id="VTWIGET"/>
<organism evidence="2 3">
    <name type="scientific">Quercus lobata</name>
    <name type="common">Valley oak</name>
    <dbReference type="NCBI Taxonomy" id="97700"/>
    <lineage>
        <taxon>Eukaryota</taxon>
        <taxon>Viridiplantae</taxon>
        <taxon>Streptophyta</taxon>
        <taxon>Embryophyta</taxon>
        <taxon>Tracheophyta</taxon>
        <taxon>Spermatophyta</taxon>
        <taxon>Magnoliopsida</taxon>
        <taxon>eudicotyledons</taxon>
        <taxon>Gunneridae</taxon>
        <taxon>Pentapetalae</taxon>
        <taxon>rosids</taxon>
        <taxon>fabids</taxon>
        <taxon>Fagales</taxon>
        <taxon>Fagaceae</taxon>
        <taxon>Quercus</taxon>
    </lineage>
</organism>
<dbReference type="CDD" id="cd06222">
    <property type="entry name" value="RNase_H_like"/>
    <property type="match status" value="1"/>
</dbReference>
<dbReference type="GO" id="GO:0004523">
    <property type="term" value="F:RNA-DNA hybrid ribonuclease activity"/>
    <property type="evidence" value="ECO:0007669"/>
    <property type="project" value="InterPro"/>
</dbReference>
<evidence type="ECO:0000313" key="3">
    <source>
        <dbReference type="Proteomes" id="UP000594261"/>
    </source>
</evidence>
<dbReference type="EnsemblPlants" id="QL06p051407:mrna">
    <property type="protein sequence ID" value="QL06p051407:mrna"/>
    <property type="gene ID" value="QL06p051407"/>
</dbReference>
<dbReference type="Gramene" id="QL06p051407:mrna">
    <property type="protein sequence ID" value="QL06p051407:mrna"/>
    <property type="gene ID" value="QL06p051407"/>
</dbReference>
<dbReference type="SUPFAM" id="SSF53098">
    <property type="entry name" value="Ribonuclease H-like"/>
    <property type="match status" value="1"/>
</dbReference>
<dbReference type="InterPro" id="IPR036397">
    <property type="entry name" value="RNaseH_sf"/>
</dbReference>
<dbReference type="PANTHER" id="PTHR47723">
    <property type="entry name" value="OS05G0353850 PROTEIN"/>
    <property type="match status" value="1"/>
</dbReference>
<dbReference type="EMBL" id="LRBV02000006">
    <property type="status" value="NOT_ANNOTATED_CDS"/>
    <property type="molecule type" value="Genomic_DNA"/>
</dbReference>
<sequence length="161" mass="17631">MKTSTLHTFGTANPAQQKKPWYKVNMDSAVFKSVGIGVIVSDHAGAVLAALSTQLRLPLGPLEAEGKAMDVAISFAKDIGLQEVTFESDCSVLIGALSDTLKVPISTENIVTGIHNKLQHFRQHQMLHVKRQGNTPAHNLVRHDKGLDNFVTWIGETLIFY</sequence>
<dbReference type="InterPro" id="IPR012337">
    <property type="entry name" value="RNaseH-like_sf"/>
</dbReference>